<evidence type="ECO:0000256" key="1">
    <source>
        <dbReference type="ARBA" id="ARBA00004196"/>
    </source>
</evidence>
<feature type="transmembrane region" description="Helical" evidence="6">
    <location>
        <begin position="9"/>
        <end position="27"/>
    </location>
</feature>
<evidence type="ECO:0000259" key="7">
    <source>
        <dbReference type="PROSITE" id="PS51352"/>
    </source>
</evidence>
<proteinExistence type="predicted"/>
<comment type="subcellular location">
    <subcellularLocation>
        <location evidence="1">Cell envelope</location>
    </subcellularLocation>
</comment>
<organism evidence="8 9">
    <name type="scientific">Alteribacillus iranensis</name>
    <dbReference type="NCBI Taxonomy" id="930128"/>
    <lineage>
        <taxon>Bacteria</taxon>
        <taxon>Bacillati</taxon>
        <taxon>Bacillota</taxon>
        <taxon>Bacilli</taxon>
        <taxon>Bacillales</taxon>
        <taxon>Bacillaceae</taxon>
        <taxon>Alteribacillus</taxon>
    </lineage>
</organism>
<dbReference type="STRING" id="930128.SAMN05192532_1143"/>
<dbReference type="GO" id="GO:0017004">
    <property type="term" value="P:cytochrome complex assembly"/>
    <property type="evidence" value="ECO:0007669"/>
    <property type="project" value="UniProtKB-KW"/>
</dbReference>
<evidence type="ECO:0000256" key="3">
    <source>
        <dbReference type="ARBA" id="ARBA00022968"/>
    </source>
</evidence>
<dbReference type="EMBL" id="FONT01000014">
    <property type="protein sequence ID" value="SFF05405.1"/>
    <property type="molecule type" value="Genomic_DNA"/>
</dbReference>
<evidence type="ECO:0000313" key="9">
    <source>
        <dbReference type="Proteomes" id="UP000199516"/>
    </source>
</evidence>
<dbReference type="GO" id="GO:0016491">
    <property type="term" value="F:oxidoreductase activity"/>
    <property type="evidence" value="ECO:0007669"/>
    <property type="project" value="InterPro"/>
</dbReference>
<dbReference type="RefSeq" id="WP_091664248.1">
    <property type="nucleotide sequence ID" value="NZ_FONT01000014.1"/>
</dbReference>
<keyword evidence="6" id="KW-0472">Membrane</keyword>
<evidence type="ECO:0000256" key="4">
    <source>
        <dbReference type="ARBA" id="ARBA00023157"/>
    </source>
</evidence>
<keyword evidence="3" id="KW-0735">Signal-anchor</keyword>
<name>A0A1I2FJF0_9BACI</name>
<keyword evidence="6" id="KW-1133">Transmembrane helix</keyword>
<accession>A0A1I2FJF0</accession>
<evidence type="ECO:0000256" key="5">
    <source>
        <dbReference type="ARBA" id="ARBA00023284"/>
    </source>
</evidence>
<dbReference type="PROSITE" id="PS00194">
    <property type="entry name" value="THIOREDOXIN_1"/>
    <property type="match status" value="1"/>
</dbReference>
<dbReference type="GO" id="GO:0016209">
    <property type="term" value="F:antioxidant activity"/>
    <property type="evidence" value="ECO:0007669"/>
    <property type="project" value="InterPro"/>
</dbReference>
<dbReference type="GO" id="GO:0030313">
    <property type="term" value="C:cell envelope"/>
    <property type="evidence" value="ECO:0007669"/>
    <property type="project" value="UniProtKB-SubCell"/>
</dbReference>
<dbReference type="InterPro" id="IPR013766">
    <property type="entry name" value="Thioredoxin_domain"/>
</dbReference>
<keyword evidence="4" id="KW-1015">Disulfide bond</keyword>
<dbReference type="NCBIfam" id="NF002854">
    <property type="entry name" value="PRK03147.1"/>
    <property type="match status" value="1"/>
</dbReference>
<gene>
    <name evidence="8" type="ORF">SAMN05192532_1143</name>
</gene>
<evidence type="ECO:0000256" key="6">
    <source>
        <dbReference type="SAM" id="Phobius"/>
    </source>
</evidence>
<keyword evidence="6" id="KW-0812">Transmembrane</keyword>
<keyword evidence="9" id="KW-1185">Reference proteome</keyword>
<evidence type="ECO:0000256" key="2">
    <source>
        <dbReference type="ARBA" id="ARBA00022748"/>
    </source>
</evidence>
<dbReference type="AlphaFoldDB" id="A0A1I2FJF0"/>
<dbReference type="Proteomes" id="UP000199516">
    <property type="component" value="Unassembled WGS sequence"/>
</dbReference>
<dbReference type="CDD" id="cd02966">
    <property type="entry name" value="TlpA_like_family"/>
    <property type="match status" value="1"/>
</dbReference>
<reference evidence="8 9" key="1">
    <citation type="submission" date="2016-10" db="EMBL/GenBank/DDBJ databases">
        <authorList>
            <person name="de Groot N.N."/>
        </authorList>
    </citation>
    <scope>NUCLEOTIDE SEQUENCE [LARGE SCALE GENOMIC DNA]</scope>
    <source>
        <strain evidence="8 9">DSM 23995</strain>
    </source>
</reference>
<dbReference type="Gene3D" id="3.40.30.10">
    <property type="entry name" value="Glutaredoxin"/>
    <property type="match status" value="1"/>
</dbReference>
<dbReference type="InterPro" id="IPR017937">
    <property type="entry name" value="Thioredoxin_CS"/>
</dbReference>
<keyword evidence="5" id="KW-0676">Redox-active center</keyword>
<dbReference type="InterPro" id="IPR036249">
    <property type="entry name" value="Thioredoxin-like_sf"/>
</dbReference>
<dbReference type="InterPro" id="IPR050553">
    <property type="entry name" value="Thioredoxin_ResA/DsbE_sf"/>
</dbReference>
<dbReference type="InterPro" id="IPR000866">
    <property type="entry name" value="AhpC/TSA"/>
</dbReference>
<dbReference type="PROSITE" id="PS51352">
    <property type="entry name" value="THIOREDOXIN_2"/>
    <property type="match status" value="1"/>
</dbReference>
<evidence type="ECO:0000313" key="8">
    <source>
        <dbReference type="EMBL" id="SFF05405.1"/>
    </source>
</evidence>
<dbReference type="PANTHER" id="PTHR42852">
    <property type="entry name" value="THIOL:DISULFIDE INTERCHANGE PROTEIN DSBE"/>
    <property type="match status" value="1"/>
</dbReference>
<dbReference type="PANTHER" id="PTHR42852:SF6">
    <property type="entry name" value="THIOL:DISULFIDE INTERCHANGE PROTEIN DSBE"/>
    <property type="match status" value="1"/>
</dbReference>
<dbReference type="SUPFAM" id="SSF52833">
    <property type="entry name" value="Thioredoxin-like"/>
    <property type="match status" value="1"/>
</dbReference>
<protein>
    <submittedName>
        <fullName evidence="8">Peroxiredoxin</fullName>
    </submittedName>
</protein>
<dbReference type="Pfam" id="PF00578">
    <property type="entry name" value="AhpC-TSA"/>
    <property type="match status" value="1"/>
</dbReference>
<dbReference type="OrthoDB" id="25753at2"/>
<keyword evidence="2" id="KW-0201">Cytochrome c-type biogenesis</keyword>
<feature type="domain" description="Thioredoxin" evidence="7">
    <location>
        <begin position="38"/>
        <end position="176"/>
    </location>
</feature>
<sequence length="177" mass="20404">MSKKRKRLYFRISILSVIGVLLGYVFYTNFINKDETLVVEGDVAPNFQLTSMNGETIELDDYRGQGVFLNFWGTYCPPCEYEMPYMQNQYQEYKDKGVEILAVNVGEAQLAVERFVNRHQLTFPIPMDENKTVLDRYGINPLPTTFLINSDGEVIDIITGGMTEEDIQGYMERIRPS</sequence>